<accession>A0A8K0DYU3</accession>
<keyword evidence="2" id="KW-1185">Reference proteome</keyword>
<dbReference type="OrthoDB" id="1898021at2759"/>
<dbReference type="AlphaFoldDB" id="A0A8K0DYU3"/>
<dbReference type="Proteomes" id="UP000796880">
    <property type="component" value="Unassembled WGS sequence"/>
</dbReference>
<sequence>MEGVSASMYKGVKGYWRRRRYEKLNGTGRRQRSRVELGSTRRKRVWRIKITPKLGFMKRVPSPKKLLIWLRDAYVKLMVGFANSRVFSPVAAANGAAAFGKRPLKEYDERMIIEIYKSLALAQGQLVPRDAAKHGSEIVHRR</sequence>
<dbReference type="PANTHER" id="PTHR33702">
    <property type="entry name" value="BNAA09G40010D PROTEIN"/>
    <property type="match status" value="1"/>
</dbReference>
<gene>
    <name evidence="1" type="ORF">FNV43_RR23596</name>
</gene>
<proteinExistence type="predicted"/>
<reference evidence="1" key="1">
    <citation type="submission" date="2020-03" db="EMBL/GenBank/DDBJ databases">
        <title>A high-quality chromosome-level genome assembly of a woody plant with both climbing and erect habits, Rhamnella rubrinervis.</title>
        <authorList>
            <person name="Lu Z."/>
            <person name="Yang Y."/>
            <person name="Zhu X."/>
            <person name="Sun Y."/>
        </authorList>
    </citation>
    <scope>NUCLEOTIDE SEQUENCE</scope>
    <source>
        <strain evidence="1">BYM</strain>
        <tissue evidence="1">Leaf</tissue>
    </source>
</reference>
<name>A0A8K0DYU3_9ROSA</name>
<dbReference type="EMBL" id="VOIH02000010">
    <property type="protein sequence ID" value="KAF3436504.1"/>
    <property type="molecule type" value="Genomic_DNA"/>
</dbReference>
<evidence type="ECO:0000313" key="2">
    <source>
        <dbReference type="Proteomes" id="UP000796880"/>
    </source>
</evidence>
<dbReference type="PANTHER" id="PTHR33702:SF5">
    <property type="entry name" value="OS01G0308600 PROTEIN"/>
    <property type="match status" value="1"/>
</dbReference>
<organism evidence="1 2">
    <name type="scientific">Rhamnella rubrinervis</name>
    <dbReference type="NCBI Taxonomy" id="2594499"/>
    <lineage>
        <taxon>Eukaryota</taxon>
        <taxon>Viridiplantae</taxon>
        <taxon>Streptophyta</taxon>
        <taxon>Embryophyta</taxon>
        <taxon>Tracheophyta</taxon>
        <taxon>Spermatophyta</taxon>
        <taxon>Magnoliopsida</taxon>
        <taxon>eudicotyledons</taxon>
        <taxon>Gunneridae</taxon>
        <taxon>Pentapetalae</taxon>
        <taxon>rosids</taxon>
        <taxon>fabids</taxon>
        <taxon>Rosales</taxon>
        <taxon>Rhamnaceae</taxon>
        <taxon>rhamnoid group</taxon>
        <taxon>Rhamneae</taxon>
        <taxon>Rhamnella</taxon>
    </lineage>
</organism>
<evidence type="ECO:0000313" key="1">
    <source>
        <dbReference type="EMBL" id="KAF3436504.1"/>
    </source>
</evidence>
<protein>
    <submittedName>
        <fullName evidence="1">Uncharacterized protein</fullName>
    </submittedName>
</protein>
<comment type="caution">
    <text evidence="1">The sequence shown here is derived from an EMBL/GenBank/DDBJ whole genome shotgun (WGS) entry which is preliminary data.</text>
</comment>